<dbReference type="GO" id="GO:0005886">
    <property type="term" value="C:plasma membrane"/>
    <property type="evidence" value="ECO:0007669"/>
    <property type="project" value="TreeGrafter"/>
</dbReference>
<keyword evidence="11 13" id="KW-0443">Lipid metabolism</keyword>
<dbReference type="GO" id="GO:0005524">
    <property type="term" value="F:ATP binding"/>
    <property type="evidence" value="ECO:0007669"/>
    <property type="project" value="UniProtKB-UniRule"/>
</dbReference>
<keyword evidence="7 13" id="KW-0808">Transferase</keyword>
<dbReference type="Pfam" id="PF02606">
    <property type="entry name" value="LpxK"/>
    <property type="match status" value="1"/>
</dbReference>
<dbReference type="GO" id="GO:0009244">
    <property type="term" value="P:lipopolysaccharide core region biosynthetic process"/>
    <property type="evidence" value="ECO:0007669"/>
    <property type="project" value="TreeGrafter"/>
</dbReference>
<comment type="similarity">
    <text evidence="13">Belongs to the LpxK family.</text>
</comment>
<dbReference type="PANTHER" id="PTHR42724">
    <property type="entry name" value="TETRAACYLDISACCHARIDE 4'-KINASE"/>
    <property type="match status" value="1"/>
</dbReference>
<dbReference type="AlphaFoldDB" id="A0A1H0HGX4"/>
<dbReference type="PANTHER" id="PTHR42724:SF1">
    <property type="entry name" value="TETRAACYLDISACCHARIDE 4'-KINASE, MITOCHONDRIAL-RELATED"/>
    <property type="match status" value="1"/>
</dbReference>
<feature type="transmembrane region" description="Helical" evidence="14">
    <location>
        <begin position="7"/>
        <end position="24"/>
    </location>
</feature>
<evidence type="ECO:0000256" key="9">
    <source>
        <dbReference type="ARBA" id="ARBA00022777"/>
    </source>
</evidence>
<keyword evidence="8 13" id="KW-0547">Nucleotide-binding</keyword>
<keyword evidence="14" id="KW-0812">Transmembrane</keyword>
<dbReference type="RefSeq" id="WP_074612129.1">
    <property type="nucleotide sequence ID" value="NZ_FNGY01000012.1"/>
</dbReference>
<evidence type="ECO:0000256" key="1">
    <source>
        <dbReference type="ARBA" id="ARBA00002274"/>
    </source>
</evidence>
<protein>
    <recommendedName>
        <fullName evidence="4 13">Tetraacyldisaccharide 4'-kinase</fullName>
        <ecNumber evidence="3 13">2.7.1.130</ecNumber>
    </recommendedName>
    <alternativeName>
        <fullName evidence="12 13">Lipid A 4'-kinase</fullName>
    </alternativeName>
</protein>
<evidence type="ECO:0000256" key="11">
    <source>
        <dbReference type="ARBA" id="ARBA00023098"/>
    </source>
</evidence>
<keyword evidence="14" id="KW-1133">Transmembrane helix</keyword>
<keyword evidence="6 13" id="KW-0441">Lipid A biosynthesis</keyword>
<evidence type="ECO:0000256" key="3">
    <source>
        <dbReference type="ARBA" id="ARBA00012071"/>
    </source>
</evidence>
<comment type="catalytic activity">
    <reaction evidence="13">
        <text>a lipid A disaccharide + ATP = a lipid IVA + ADP + H(+)</text>
        <dbReference type="Rhea" id="RHEA:67840"/>
        <dbReference type="ChEBI" id="CHEBI:15378"/>
        <dbReference type="ChEBI" id="CHEBI:30616"/>
        <dbReference type="ChEBI" id="CHEBI:176343"/>
        <dbReference type="ChEBI" id="CHEBI:176425"/>
        <dbReference type="ChEBI" id="CHEBI:456216"/>
        <dbReference type="EC" id="2.7.1.130"/>
    </reaction>
</comment>
<comment type="pathway">
    <text evidence="2 13">Glycolipid biosynthesis; lipid IV(A) biosynthesis; lipid IV(A) from (3R)-3-hydroxytetradecanoyl-[acyl-carrier-protein] and UDP-N-acetyl-alpha-D-glucosamine: step 6/6.</text>
</comment>
<evidence type="ECO:0000256" key="13">
    <source>
        <dbReference type="HAMAP-Rule" id="MF_00409"/>
    </source>
</evidence>
<dbReference type="SUPFAM" id="SSF52540">
    <property type="entry name" value="P-loop containing nucleoside triphosphate hydrolases"/>
    <property type="match status" value="1"/>
</dbReference>
<dbReference type="InterPro" id="IPR027417">
    <property type="entry name" value="P-loop_NTPase"/>
</dbReference>
<gene>
    <name evidence="13" type="primary">lpxK</name>
    <name evidence="15" type="ORF">SAMN05421820_112148</name>
</gene>
<comment type="caution">
    <text evidence="13">Lacks conserved residue(s) required for the propagation of feature annotation.</text>
</comment>
<evidence type="ECO:0000313" key="15">
    <source>
        <dbReference type="EMBL" id="SDO18455.1"/>
    </source>
</evidence>
<dbReference type="GO" id="GO:0009029">
    <property type="term" value="F:lipid-A 4'-kinase activity"/>
    <property type="evidence" value="ECO:0007669"/>
    <property type="project" value="UniProtKB-UniRule"/>
</dbReference>
<evidence type="ECO:0000256" key="8">
    <source>
        <dbReference type="ARBA" id="ARBA00022741"/>
    </source>
</evidence>
<evidence type="ECO:0000256" key="12">
    <source>
        <dbReference type="ARBA" id="ARBA00029757"/>
    </source>
</evidence>
<evidence type="ECO:0000256" key="7">
    <source>
        <dbReference type="ARBA" id="ARBA00022679"/>
    </source>
</evidence>
<comment type="function">
    <text evidence="1 13">Transfers the gamma-phosphate of ATP to the 4'-position of a tetraacyldisaccharide 1-phosphate intermediate (termed DS-1-P) to form tetraacyldisaccharide 1,4'-bis-phosphate (lipid IVA).</text>
</comment>
<keyword evidence="5 13" id="KW-0444">Lipid biosynthesis</keyword>
<evidence type="ECO:0000313" key="16">
    <source>
        <dbReference type="Proteomes" id="UP000183200"/>
    </source>
</evidence>
<dbReference type="UniPathway" id="UPA00359">
    <property type="reaction ID" value="UER00482"/>
</dbReference>
<evidence type="ECO:0000256" key="10">
    <source>
        <dbReference type="ARBA" id="ARBA00022840"/>
    </source>
</evidence>
<evidence type="ECO:0000256" key="6">
    <source>
        <dbReference type="ARBA" id="ARBA00022556"/>
    </source>
</evidence>
<evidence type="ECO:0000256" key="5">
    <source>
        <dbReference type="ARBA" id="ARBA00022516"/>
    </source>
</evidence>
<sequence length="353" mass="40227">MIKYLRLLLFPFSILYGIVVFLRNKLYDARIFSSEGFDIPVICVGNLVVGGSGKSPVTEYLVRLFPGYRIAILSRGYGRKTKGFILADDTATADRIGDEPMQFYRKFPEVTVAVCEDRVKGVRLLEAQHDLIILDDAYQHRAIRPGFSILLFEFEKLLHPQFLLPAGNLRETFSGYKRASSILITKSPEAISPAQESKCLTKFDGEWKDQAVFSSLVYQDLVPLIAGKQRSCSSLSEKTTVFLLTGIANPKPLLSHLKQYTADIRHHDYPDHYHFKEKDILELIHAFEKDPSAEKIIITTEKDAQRLLGDTLKELLLNLPLFYLPIQIGIRAKDKTTFDQKILDYVSNHTRNR</sequence>
<dbReference type="OrthoDB" id="9766423at2"/>
<proteinExistence type="inferred from homology"/>
<dbReference type="EMBL" id="FNGY01000012">
    <property type="protein sequence ID" value="SDO18455.1"/>
    <property type="molecule type" value="Genomic_DNA"/>
</dbReference>
<keyword evidence="10 13" id="KW-0067">ATP-binding</keyword>
<keyword evidence="16" id="KW-1185">Reference proteome</keyword>
<dbReference type="HAMAP" id="MF_00409">
    <property type="entry name" value="LpxK"/>
    <property type="match status" value="1"/>
</dbReference>
<dbReference type="NCBIfam" id="TIGR00682">
    <property type="entry name" value="lpxK"/>
    <property type="match status" value="1"/>
</dbReference>
<evidence type="ECO:0000256" key="14">
    <source>
        <dbReference type="SAM" id="Phobius"/>
    </source>
</evidence>
<evidence type="ECO:0000256" key="2">
    <source>
        <dbReference type="ARBA" id="ARBA00004870"/>
    </source>
</evidence>
<accession>A0A1H0HGX4</accession>
<keyword evidence="9 13" id="KW-0418">Kinase</keyword>
<dbReference type="Proteomes" id="UP000183200">
    <property type="component" value="Unassembled WGS sequence"/>
</dbReference>
<organism evidence="15 16">
    <name type="scientific">Pedobacter steynii</name>
    <dbReference type="NCBI Taxonomy" id="430522"/>
    <lineage>
        <taxon>Bacteria</taxon>
        <taxon>Pseudomonadati</taxon>
        <taxon>Bacteroidota</taxon>
        <taxon>Sphingobacteriia</taxon>
        <taxon>Sphingobacteriales</taxon>
        <taxon>Sphingobacteriaceae</taxon>
        <taxon>Pedobacter</taxon>
    </lineage>
</organism>
<evidence type="ECO:0000256" key="4">
    <source>
        <dbReference type="ARBA" id="ARBA00016436"/>
    </source>
</evidence>
<dbReference type="InterPro" id="IPR003758">
    <property type="entry name" value="LpxK"/>
</dbReference>
<name>A0A1H0HGX4_9SPHI</name>
<dbReference type="GO" id="GO:0009245">
    <property type="term" value="P:lipid A biosynthetic process"/>
    <property type="evidence" value="ECO:0007669"/>
    <property type="project" value="UniProtKB-UniRule"/>
</dbReference>
<dbReference type="STRING" id="430522.BFS30_12830"/>
<reference evidence="16" key="1">
    <citation type="submission" date="2016-10" db="EMBL/GenBank/DDBJ databases">
        <authorList>
            <person name="Varghese N."/>
            <person name="Submissions S."/>
        </authorList>
    </citation>
    <scope>NUCLEOTIDE SEQUENCE [LARGE SCALE GENOMIC DNA]</scope>
    <source>
        <strain evidence="16">DSM 19110</strain>
    </source>
</reference>
<dbReference type="EC" id="2.7.1.130" evidence="3 13"/>
<keyword evidence="14" id="KW-0472">Membrane</keyword>